<dbReference type="Proteomes" id="UP000886803">
    <property type="component" value="Unassembled WGS sequence"/>
</dbReference>
<protein>
    <submittedName>
        <fullName evidence="5">Aminotransferase class I/II-fold pyridoxal phosphate-dependent enzyme</fullName>
    </submittedName>
</protein>
<dbReference type="EMBL" id="DWYG01000131">
    <property type="protein sequence ID" value="HJB42372.1"/>
    <property type="molecule type" value="Genomic_DNA"/>
</dbReference>
<name>A0A9D2M781_9FIRM</name>
<dbReference type="GO" id="GO:0016829">
    <property type="term" value="F:lyase activity"/>
    <property type="evidence" value="ECO:0007669"/>
    <property type="project" value="InterPro"/>
</dbReference>
<dbReference type="PANTHER" id="PTHR48097:SF5">
    <property type="entry name" value="LOW SPECIFICITY L-THREONINE ALDOLASE"/>
    <property type="match status" value="1"/>
</dbReference>
<evidence type="ECO:0000259" key="4">
    <source>
        <dbReference type="Pfam" id="PF01212"/>
    </source>
</evidence>
<organism evidence="5 6">
    <name type="scientific">Candidatus Gemmiger avicola</name>
    <dbReference type="NCBI Taxonomy" id="2838605"/>
    <lineage>
        <taxon>Bacteria</taxon>
        <taxon>Bacillati</taxon>
        <taxon>Bacillota</taxon>
        <taxon>Clostridia</taxon>
        <taxon>Eubacteriales</taxon>
        <taxon>Gemmiger</taxon>
    </lineage>
</organism>
<evidence type="ECO:0000313" key="5">
    <source>
        <dbReference type="EMBL" id="HJB42372.1"/>
    </source>
</evidence>
<reference evidence="5" key="2">
    <citation type="submission" date="2021-04" db="EMBL/GenBank/DDBJ databases">
        <authorList>
            <person name="Gilroy R."/>
        </authorList>
    </citation>
    <scope>NUCLEOTIDE SEQUENCE</scope>
    <source>
        <strain evidence="5">ChiBcec8-13705</strain>
    </source>
</reference>
<keyword evidence="3" id="KW-0663">Pyridoxal phosphate</keyword>
<comment type="similarity">
    <text evidence="2">Belongs to the threonine aldolase family.</text>
</comment>
<keyword evidence="5" id="KW-0808">Transferase</keyword>
<feature type="domain" description="Aromatic amino acid beta-eliminating lyase/threonine aldolase" evidence="4">
    <location>
        <begin position="30"/>
        <end position="245"/>
    </location>
</feature>
<comment type="cofactor">
    <cofactor evidence="1">
        <name>pyridoxal 5'-phosphate</name>
        <dbReference type="ChEBI" id="CHEBI:597326"/>
    </cofactor>
</comment>
<evidence type="ECO:0000256" key="3">
    <source>
        <dbReference type="ARBA" id="ARBA00022898"/>
    </source>
</evidence>
<dbReference type="Gene3D" id="3.40.640.10">
    <property type="entry name" value="Type I PLP-dependent aspartate aminotransferase-like (Major domain)"/>
    <property type="match status" value="1"/>
</dbReference>
<gene>
    <name evidence="5" type="ORF">H9945_07725</name>
</gene>
<dbReference type="InterPro" id="IPR015422">
    <property type="entry name" value="PyrdxlP-dep_Trfase_small"/>
</dbReference>
<evidence type="ECO:0000313" key="6">
    <source>
        <dbReference type="Proteomes" id="UP000886803"/>
    </source>
</evidence>
<dbReference type="GO" id="GO:0008483">
    <property type="term" value="F:transaminase activity"/>
    <property type="evidence" value="ECO:0007669"/>
    <property type="project" value="UniProtKB-KW"/>
</dbReference>
<dbReference type="InterPro" id="IPR001597">
    <property type="entry name" value="ArAA_b-elim_lyase/Thr_aldolase"/>
</dbReference>
<dbReference type="Gene3D" id="3.90.1150.10">
    <property type="entry name" value="Aspartate Aminotransferase, domain 1"/>
    <property type="match status" value="1"/>
</dbReference>
<keyword evidence="5" id="KW-0032">Aminotransferase</keyword>
<reference evidence="5" key="1">
    <citation type="journal article" date="2021" name="PeerJ">
        <title>Extensive microbial diversity within the chicken gut microbiome revealed by metagenomics and culture.</title>
        <authorList>
            <person name="Gilroy R."/>
            <person name="Ravi A."/>
            <person name="Getino M."/>
            <person name="Pursley I."/>
            <person name="Horton D.L."/>
            <person name="Alikhan N.F."/>
            <person name="Baker D."/>
            <person name="Gharbi K."/>
            <person name="Hall N."/>
            <person name="Watson M."/>
            <person name="Adriaenssens E.M."/>
            <person name="Foster-Nyarko E."/>
            <person name="Jarju S."/>
            <person name="Secka A."/>
            <person name="Antonio M."/>
            <person name="Oren A."/>
            <person name="Chaudhuri R.R."/>
            <person name="La Ragione R."/>
            <person name="Hildebrand F."/>
            <person name="Pallen M.J."/>
        </authorList>
    </citation>
    <scope>NUCLEOTIDE SEQUENCE</scope>
    <source>
        <strain evidence="5">ChiBcec8-13705</strain>
    </source>
</reference>
<dbReference type="SUPFAM" id="SSF53383">
    <property type="entry name" value="PLP-dependent transferases"/>
    <property type="match status" value="1"/>
</dbReference>
<dbReference type="Pfam" id="PF01212">
    <property type="entry name" value="Beta_elim_lyase"/>
    <property type="match status" value="1"/>
</dbReference>
<evidence type="ECO:0000256" key="2">
    <source>
        <dbReference type="ARBA" id="ARBA00006966"/>
    </source>
</evidence>
<sequence>MIRFECDYGEGAAQPVMDLLLKSNLEQTPGYGEDVYCERARERIRALCQAPQAGVHFFVGATQANLTVIDAALKPWQGVLCADSGHIHVHETGAVEATGHKCLVLAGTNGKITAAQIEAAVTAHRANPTHEHEVQPGMVYISNPTEWGTLYSKEELQAISQACRTLGLYLFVDGARMAYALASPANDVTLPDFAALCDAFYLGGTKCGALFGEALVLTNPALNQDFRYALKQHGGMLAKGRLLGLQFLALLGEAGDLFQTPYYQLAARANTLAKKICDAFTEKGCRMLYSSPTNQQFPVIPEAWAAKLAQRYSFSPMGQPETGRRTVRFCTSWATKDQDVASLLADIADL</sequence>
<evidence type="ECO:0000256" key="1">
    <source>
        <dbReference type="ARBA" id="ARBA00001933"/>
    </source>
</evidence>
<dbReference type="GO" id="GO:0006520">
    <property type="term" value="P:amino acid metabolic process"/>
    <property type="evidence" value="ECO:0007669"/>
    <property type="project" value="InterPro"/>
</dbReference>
<accession>A0A9D2M781</accession>
<dbReference type="PANTHER" id="PTHR48097">
    <property type="entry name" value="L-THREONINE ALDOLASE-RELATED"/>
    <property type="match status" value="1"/>
</dbReference>
<dbReference type="InterPro" id="IPR015421">
    <property type="entry name" value="PyrdxlP-dep_Trfase_major"/>
</dbReference>
<dbReference type="InterPro" id="IPR015424">
    <property type="entry name" value="PyrdxlP-dep_Trfase"/>
</dbReference>
<proteinExistence type="inferred from homology"/>
<dbReference type="AlphaFoldDB" id="A0A9D2M781"/>
<comment type="caution">
    <text evidence="5">The sequence shown here is derived from an EMBL/GenBank/DDBJ whole genome shotgun (WGS) entry which is preliminary data.</text>
</comment>